<sequence>MNQYQLVIAPVAKDDLKTIYQFSVARWGQARADKYLEQLKERFRLLLEQPMLGHERSELITAVRSSPVESHTIFYRITINQIHIIRILHCRQDPNRYLK</sequence>
<dbReference type="Gene3D" id="3.30.2310.20">
    <property type="entry name" value="RelE-like"/>
    <property type="match status" value="1"/>
</dbReference>
<evidence type="ECO:0000256" key="3">
    <source>
        <dbReference type="PIRNR" id="PIRNR029218"/>
    </source>
</evidence>
<gene>
    <name evidence="4" type="ORF">Q3O60_11830</name>
</gene>
<dbReference type="InterPro" id="IPR051803">
    <property type="entry name" value="TA_system_RelE-like_toxin"/>
</dbReference>
<evidence type="ECO:0000313" key="5">
    <source>
        <dbReference type="Proteomes" id="UP001231616"/>
    </source>
</evidence>
<keyword evidence="2" id="KW-1277">Toxin-antitoxin system</keyword>
<organism evidence="4 5">
    <name type="scientific">Alkalimonas collagenimarina</name>
    <dbReference type="NCBI Taxonomy" id="400390"/>
    <lineage>
        <taxon>Bacteria</taxon>
        <taxon>Pseudomonadati</taxon>
        <taxon>Pseudomonadota</taxon>
        <taxon>Gammaproteobacteria</taxon>
        <taxon>Alkalimonas</taxon>
    </lineage>
</organism>
<dbReference type="InterPro" id="IPR035093">
    <property type="entry name" value="RelE/ParE_toxin_dom_sf"/>
</dbReference>
<dbReference type="PANTHER" id="PTHR33755:SF9">
    <property type="entry name" value="TOXIN PARE1"/>
    <property type="match status" value="1"/>
</dbReference>
<keyword evidence="5" id="KW-1185">Reference proteome</keyword>
<proteinExistence type="inferred from homology"/>
<dbReference type="Proteomes" id="UP001231616">
    <property type="component" value="Unassembled WGS sequence"/>
</dbReference>
<dbReference type="InterPro" id="IPR007712">
    <property type="entry name" value="RelE/ParE_toxin"/>
</dbReference>
<comment type="caution">
    <text evidence="4">The sequence shown here is derived from an EMBL/GenBank/DDBJ whole genome shotgun (WGS) entry which is preliminary data.</text>
</comment>
<dbReference type="PIRSF" id="PIRSF029218">
    <property type="entry name" value="ParE"/>
    <property type="match status" value="1"/>
</dbReference>
<dbReference type="Pfam" id="PF05016">
    <property type="entry name" value="ParE_toxin"/>
    <property type="match status" value="1"/>
</dbReference>
<evidence type="ECO:0000256" key="2">
    <source>
        <dbReference type="ARBA" id="ARBA00022649"/>
    </source>
</evidence>
<reference evidence="4 5" key="1">
    <citation type="submission" date="2023-08" db="EMBL/GenBank/DDBJ databases">
        <authorList>
            <person name="Joshi A."/>
            <person name="Thite S."/>
        </authorList>
    </citation>
    <scope>NUCLEOTIDE SEQUENCE [LARGE SCALE GENOMIC DNA]</scope>
    <source>
        <strain evidence="4 5">AC40</strain>
    </source>
</reference>
<accession>A0ABT9H0Q4</accession>
<evidence type="ECO:0000313" key="4">
    <source>
        <dbReference type="EMBL" id="MDP4536882.1"/>
    </source>
</evidence>
<comment type="similarity">
    <text evidence="1 3">Belongs to the RelE toxin family.</text>
</comment>
<evidence type="ECO:0000256" key="1">
    <source>
        <dbReference type="ARBA" id="ARBA00006226"/>
    </source>
</evidence>
<name>A0ABT9H0Q4_9GAMM</name>
<dbReference type="PANTHER" id="PTHR33755">
    <property type="entry name" value="TOXIN PARE1-RELATED"/>
    <property type="match status" value="1"/>
</dbReference>
<dbReference type="RefSeq" id="WP_305894148.1">
    <property type="nucleotide sequence ID" value="NZ_JAUZVZ010000016.1"/>
</dbReference>
<dbReference type="EMBL" id="JAUZVZ010000016">
    <property type="protein sequence ID" value="MDP4536882.1"/>
    <property type="molecule type" value="Genomic_DNA"/>
</dbReference>
<protein>
    <recommendedName>
        <fullName evidence="3">Toxin</fullName>
    </recommendedName>
</protein>
<dbReference type="InterPro" id="IPR028344">
    <property type="entry name" value="ParE1/4"/>
</dbReference>